<evidence type="ECO:0000313" key="5">
    <source>
        <dbReference type="Proteomes" id="UP000245362"/>
    </source>
</evidence>
<evidence type="ECO:0000256" key="1">
    <source>
        <dbReference type="ARBA" id="ARBA00023015"/>
    </source>
</evidence>
<dbReference type="SMART" id="SM00420">
    <property type="entry name" value="HTH_DEOR"/>
    <property type="match status" value="1"/>
</dbReference>
<evidence type="ECO:0000256" key="2">
    <source>
        <dbReference type="ARBA" id="ARBA00023163"/>
    </source>
</evidence>
<dbReference type="InterPro" id="IPR014036">
    <property type="entry name" value="DeoR-like_C"/>
</dbReference>
<dbReference type="SMART" id="SM01134">
    <property type="entry name" value="DeoRC"/>
    <property type="match status" value="1"/>
</dbReference>
<keyword evidence="5" id="KW-1185">Reference proteome</keyword>
<evidence type="ECO:0000259" key="3">
    <source>
        <dbReference type="PROSITE" id="PS51000"/>
    </source>
</evidence>
<dbReference type="GO" id="GO:0003700">
    <property type="term" value="F:DNA-binding transcription factor activity"/>
    <property type="evidence" value="ECO:0007669"/>
    <property type="project" value="InterPro"/>
</dbReference>
<gene>
    <name evidence="4" type="ORF">DI392_11135</name>
</gene>
<dbReference type="SUPFAM" id="SSF100950">
    <property type="entry name" value="NagB/RpiA/CoA transferase-like"/>
    <property type="match status" value="1"/>
</dbReference>
<dbReference type="OrthoDB" id="9814815at2"/>
<dbReference type="InterPro" id="IPR001034">
    <property type="entry name" value="DeoR_HTH"/>
</dbReference>
<dbReference type="Pfam" id="PF08220">
    <property type="entry name" value="HTH_DeoR"/>
    <property type="match status" value="1"/>
</dbReference>
<name>A0A2U3B9D3_9VIBR</name>
<keyword evidence="2" id="KW-0804">Transcription</keyword>
<dbReference type="SUPFAM" id="SSF46785">
    <property type="entry name" value="Winged helix' DNA-binding domain"/>
    <property type="match status" value="1"/>
</dbReference>
<dbReference type="Pfam" id="PF00455">
    <property type="entry name" value="DeoRC"/>
    <property type="match status" value="1"/>
</dbReference>
<dbReference type="RefSeq" id="WP_109319982.1">
    <property type="nucleotide sequence ID" value="NZ_QFWT01000005.1"/>
</dbReference>
<organism evidence="4 5">
    <name type="scientific">Vibrio albus</name>
    <dbReference type="NCBI Taxonomy" id="2200953"/>
    <lineage>
        <taxon>Bacteria</taxon>
        <taxon>Pseudomonadati</taxon>
        <taxon>Pseudomonadota</taxon>
        <taxon>Gammaproteobacteria</taxon>
        <taxon>Vibrionales</taxon>
        <taxon>Vibrionaceae</taxon>
        <taxon>Vibrio</taxon>
    </lineage>
</organism>
<dbReference type="EMBL" id="QFWT01000005">
    <property type="protein sequence ID" value="PWI33398.1"/>
    <property type="molecule type" value="Genomic_DNA"/>
</dbReference>
<evidence type="ECO:0000313" key="4">
    <source>
        <dbReference type="EMBL" id="PWI33398.1"/>
    </source>
</evidence>
<dbReference type="InterPro" id="IPR036390">
    <property type="entry name" value="WH_DNA-bd_sf"/>
</dbReference>
<protein>
    <submittedName>
        <fullName evidence="4">DeoR/GlpR transcriptional regulator</fullName>
    </submittedName>
</protein>
<feature type="domain" description="HTH deoR-type" evidence="3">
    <location>
        <begin position="3"/>
        <end position="58"/>
    </location>
</feature>
<dbReference type="AlphaFoldDB" id="A0A2U3B9D3"/>
<sequence length="250" mass="27651">MTQDERLIELEARIHSQGKVTLEDICQQYQISYDSARRDLVKLAKRPGILRIRGGAILDEKKASLPYSERAESDPVKQKLAAYGASLVEEHDIVFIDAGTTGALLAGCLNVPVSVITNSLESLSQLSSKTEIRKCVLGGMFDDFSHAVLGDVTIEQIKKYQANRAFIGVSALSESGITTDTEMDANLKVAMAQQSKQVICITTEKKFNTQLMFQSCSWSDIDCVITNQRPPENIVSQLERYDVELMIVEG</sequence>
<keyword evidence="1" id="KW-0805">Transcription regulation</keyword>
<accession>A0A2U3B9D3</accession>
<dbReference type="Proteomes" id="UP000245362">
    <property type="component" value="Unassembled WGS sequence"/>
</dbReference>
<dbReference type="PANTHER" id="PTHR30363:SF51">
    <property type="entry name" value="HTH-TYPE TRANSCRIPTIONAL REPRESSOR GLCR"/>
    <property type="match status" value="1"/>
</dbReference>
<dbReference type="PANTHER" id="PTHR30363">
    <property type="entry name" value="HTH-TYPE TRANSCRIPTIONAL REGULATOR SRLR-RELATED"/>
    <property type="match status" value="1"/>
</dbReference>
<reference evidence="4 5" key="1">
    <citation type="submission" date="2018-05" db="EMBL/GenBank/DDBJ databases">
        <title>Vibrio limimaris sp. nov., isolated from marine sediment.</title>
        <authorList>
            <person name="Li C.-M."/>
        </authorList>
    </citation>
    <scope>NUCLEOTIDE SEQUENCE [LARGE SCALE GENOMIC DNA]</scope>
    <source>
        <strain evidence="4 5">E4404</strain>
    </source>
</reference>
<proteinExistence type="predicted"/>
<dbReference type="InterPro" id="IPR037171">
    <property type="entry name" value="NagB/RpiA_transferase-like"/>
</dbReference>
<comment type="caution">
    <text evidence="4">The sequence shown here is derived from an EMBL/GenBank/DDBJ whole genome shotgun (WGS) entry which is preliminary data.</text>
</comment>
<dbReference type="InterPro" id="IPR050313">
    <property type="entry name" value="Carb_Metab_HTH_regulators"/>
</dbReference>
<dbReference type="PROSITE" id="PS51000">
    <property type="entry name" value="HTH_DEOR_2"/>
    <property type="match status" value="1"/>
</dbReference>